<protein>
    <submittedName>
        <fullName evidence="2">Uncharacterized protein</fullName>
    </submittedName>
</protein>
<name>A0A3M7SDC1_BRAPC</name>
<reference evidence="2 3" key="1">
    <citation type="journal article" date="2018" name="Sci. Rep.">
        <title>Genomic signatures of local adaptation to the degree of environmental predictability in rotifers.</title>
        <authorList>
            <person name="Franch-Gras L."/>
            <person name="Hahn C."/>
            <person name="Garcia-Roger E.M."/>
            <person name="Carmona M.J."/>
            <person name="Serra M."/>
            <person name="Gomez A."/>
        </authorList>
    </citation>
    <scope>NUCLEOTIDE SEQUENCE [LARGE SCALE GENOMIC DNA]</scope>
    <source>
        <strain evidence="2">HYR1</strain>
    </source>
</reference>
<dbReference type="EMBL" id="REGN01001607">
    <property type="protein sequence ID" value="RNA33647.1"/>
    <property type="molecule type" value="Genomic_DNA"/>
</dbReference>
<keyword evidence="3" id="KW-1185">Reference proteome</keyword>
<feature type="signal peptide" evidence="1">
    <location>
        <begin position="1"/>
        <end position="21"/>
    </location>
</feature>
<evidence type="ECO:0000256" key="1">
    <source>
        <dbReference type="SAM" id="SignalP"/>
    </source>
</evidence>
<proteinExistence type="predicted"/>
<dbReference type="Proteomes" id="UP000276133">
    <property type="component" value="Unassembled WGS sequence"/>
</dbReference>
<gene>
    <name evidence="2" type="ORF">BpHYR1_019107</name>
</gene>
<accession>A0A3M7SDC1</accession>
<feature type="chain" id="PRO_5018179173" evidence="1">
    <location>
        <begin position="22"/>
        <end position="131"/>
    </location>
</feature>
<organism evidence="2 3">
    <name type="scientific">Brachionus plicatilis</name>
    <name type="common">Marine rotifer</name>
    <name type="synonym">Brachionus muelleri</name>
    <dbReference type="NCBI Taxonomy" id="10195"/>
    <lineage>
        <taxon>Eukaryota</taxon>
        <taxon>Metazoa</taxon>
        <taxon>Spiralia</taxon>
        <taxon>Gnathifera</taxon>
        <taxon>Rotifera</taxon>
        <taxon>Eurotatoria</taxon>
        <taxon>Monogononta</taxon>
        <taxon>Pseudotrocha</taxon>
        <taxon>Ploima</taxon>
        <taxon>Brachionidae</taxon>
        <taxon>Brachionus</taxon>
    </lineage>
</organism>
<evidence type="ECO:0000313" key="2">
    <source>
        <dbReference type="EMBL" id="RNA33647.1"/>
    </source>
</evidence>
<sequence>MKSRLSEACCFMLVALQAVQQLSEQIVEVGLEVRADVNKDAIDEGQWGFVPIFGLVEVVELGADLLGKIERVVDTQGEQADTSLLNGDEVRTLLGRQGCDNGVKLVLCGGQCGELVRIFARCSGLVLPTNE</sequence>
<keyword evidence="1" id="KW-0732">Signal</keyword>
<dbReference type="AlphaFoldDB" id="A0A3M7SDC1"/>
<evidence type="ECO:0000313" key="3">
    <source>
        <dbReference type="Proteomes" id="UP000276133"/>
    </source>
</evidence>
<comment type="caution">
    <text evidence="2">The sequence shown here is derived from an EMBL/GenBank/DDBJ whole genome shotgun (WGS) entry which is preliminary data.</text>
</comment>